<keyword evidence="1" id="KW-0732">Signal</keyword>
<dbReference type="PANTHER" id="PTHR21666:SF285">
    <property type="entry name" value="M23 FAMILY METALLOPEPTIDASE"/>
    <property type="match status" value="1"/>
</dbReference>
<protein>
    <submittedName>
        <fullName evidence="3">M23 family metallopeptidase</fullName>
    </submittedName>
</protein>
<dbReference type="GO" id="GO:0004222">
    <property type="term" value="F:metalloendopeptidase activity"/>
    <property type="evidence" value="ECO:0007669"/>
    <property type="project" value="TreeGrafter"/>
</dbReference>
<reference evidence="4" key="1">
    <citation type="submission" date="2019-05" db="EMBL/GenBank/DDBJ databases">
        <title>Prevotella brunnea sp. nov., isolated from a wound of a patient.</title>
        <authorList>
            <person name="Buhl M."/>
        </authorList>
    </citation>
    <scope>NUCLEOTIDE SEQUENCE [LARGE SCALE GENOMIC DNA]</scope>
    <source>
        <strain evidence="4">A2672</strain>
    </source>
</reference>
<dbReference type="Gene3D" id="2.70.70.10">
    <property type="entry name" value="Glucose Permease (Domain IIA)"/>
    <property type="match status" value="1"/>
</dbReference>
<dbReference type="OrthoDB" id="9810477at2"/>
<name>A0A5C8GJW2_9BACT</name>
<dbReference type="InterPro" id="IPR016047">
    <property type="entry name" value="M23ase_b-sheet_dom"/>
</dbReference>
<gene>
    <name evidence="3" type="ORF">ETF27_05150</name>
</gene>
<dbReference type="InterPro" id="IPR050570">
    <property type="entry name" value="Cell_wall_metabolism_enzyme"/>
</dbReference>
<keyword evidence="4" id="KW-1185">Reference proteome</keyword>
<dbReference type="Proteomes" id="UP000321612">
    <property type="component" value="Unassembled WGS sequence"/>
</dbReference>
<dbReference type="EMBL" id="SDIK01000035">
    <property type="protein sequence ID" value="TXJ62274.1"/>
    <property type="molecule type" value="Genomic_DNA"/>
</dbReference>
<feature type="chain" id="PRO_5022859781" evidence="1">
    <location>
        <begin position="21"/>
        <end position="546"/>
    </location>
</feature>
<dbReference type="Pfam" id="PF01551">
    <property type="entry name" value="Peptidase_M23"/>
    <property type="match status" value="1"/>
</dbReference>
<dbReference type="SUPFAM" id="SSF51261">
    <property type="entry name" value="Duplicated hybrid motif"/>
    <property type="match status" value="1"/>
</dbReference>
<comment type="caution">
    <text evidence="3">The sequence shown here is derived from an EMBL/GenBank/DDBJ whole genome shotgun (WGS) entry which is preliminary data.</text>
</comment>
<organism evidence="3 4">
    <name type="scientific">Prevotella brunnea</name>
    <dbReference type="NCBI Taxonomy" id="2508867"/>
    <lineage>
        <taxon>Bacteria</taxon>
        <taxon>Pseudomonadati</taxon>
        <taxon>Bacteroidota</taxon>
        <taxon>Bacteroidia</taxon>
        <taxon>Bacteroidales</taxon>
        <taxon>Prevotellaceae</taxon>
        <taxon>Prevotella</taxon>
    </lineage>
</organism>
<dbReference type="InterPro" id="IPR011055">
    <property type="entry name" value="Dup_hybrid_motif"/>
</dbReference>
<sequence>MKYILGFLLAALSFSSPVHIPVQLAGNFGEPRPNHFHGGIDIKTDRGVNFGVYSVADGYVARVIVEKYGFGYALVIAHPNGHSSIYVHLNRFAPQIEAAVKQWQYKNHQFSGDISFTPGQIAVHKGQFIGLSGSTGASQAPHLHLEYHETKTGVMLDPLIPLSHILTDNTPPTAYSFKSFPLPGEGVFQHTQESRVFGFSKQKFEAWGKVGFAIFAHDNMDSVYNNLGVRYIQLYCDGKLVFSSNVNEIPANNNPMINVWGDFEHYQRSHIWFLKSFIEPSNRLPILWADKDKGIINFNQSRDYHLKYVLKDYYGNKSEKEFIVRGRPEKIVQMVKNNSPYLIQPTRHNILRFESVKLEVGKYLLSKNYLLHPQILPISDAVSFGYRFQPNSTFLLGEGTIHIKINKNIPDPSKLFIASCGSMNEISANLRFLSSTYKNGWVSGKIRDLGKIYYAAYDDIPPTIQLKNTNPRDIIIKLADNASGIRSYECYIDNQFALFTFGKDSRVIRCNLFDTPILPAKKERELKVIAKDNVGNTKQFKAIIKY</sequence>
<proteinExistence type="predicted"/>
<evidence type="ECO:0000259" key="2">
    <source>
        <dbReference type="Pfam" id="PF01551"/>
    </source>
</evidence>
<dbReference type="AlphaFoldDB" id="A0A5C8GJW2"/>
<accession>A0A5C8GJW2</accession>
<dbReference type="RefSeq" id="WP_130828773.1">
    <property type="nucleotide sequence ID" value="NZ_SDIK01000035.1"/>
</dbReference>
<feature type="domain" description="M23ase beta-sheet core" evidence="2">
    <location>
        <begin position="36"/>
        <end position="102"/>
    </location>
</feature>
<dbReference type="CDD" id="cd12797">
    <property type="entry name" value="M23_peptidase"/>
    <property type="match status" value="1"/>
</dbReference>
<dbReference type="PANTHER" id="PTHR21666">
    <property type="entry name" value="PEPTIDASE-RELATED"/>
    <property type="match status" value="1"/>
</dbReference>
<evidence type="ECO:0000256" key="1">
    <source>
        <dbReference type="SAM" id="SignalP"/>
    </source>
</evidence>
<evidence type="ECO:0000313" key="4">
    <source>
        <dbReference type="Proteomes" id="UP000321612"/>
    </source>
</evidence>
<feature type="signal peptide" evidence="1">
    <location>
        <begin position="1"/>
        <end position="20"/>
    </location>
</feature>
<evidence type="ECO:0000313" key="3">
    <source>
        <dbReference type="EMBL" id="TXJ62274.1"/>
    </source>
</evidence>